<reference evidence="1 2" key="1">
    <citation type="journal article" date="2019" name="Sci. Rep.">
        <title>Orb-weaving spider Araneus ventricosus genome elucidates the spidroin gene catalogue.</title>
        <authorList>
            <person name="Kono N."/>
            <person name="Nakamura H."/>
            <person name="Ohtoshi R."/>
            <person name="Moran D.A.P."/>
            <person name="Shinohara A."/>
            <person name="Yoshida Y."/>
            <person name="Fujiwara M."/>
            <person name="Mori M."/>
            <person name="Tomita M."/>
            <person name="Arakawa K."/>
        </authorList>
    </citation>
    <scope>NUCLEOTIDE SEQUENCE [LARGE SCALE GENOMIC DNA]</scope>
</reference>
<gene>
    <name evidence="1" type="ORF">AVEN_33090_1</name>
</gene>
<name>A0A4Y2CTJ5_ARAVE</name>
<proteinExistence type="predicted"/>
<protein>
    <submittedName>
        <fullName evidence="1">Uncharacterized protein</fullName>
    </submittedName>
</protein>
<sequence>MWNSFETGMNLCLFIHGFKRISPYPFHSTSRRQGPNGKVSASELERPRFETRFLQRPTMYADLVHLKSAIVGQTSSNWRGAEAWRGGASSDDVLVI</sequence>
<comment type="caution">
    <text evidence="1">The sequence shown here is derived from an EMBL/GenBank/DDBJ whole genome shotgun (WGS) entry which is preliminary data.</text>
</comment>
<dbReference type="AlphaFoldDB" id="A0A4Y2CTJ5"/>
<dbReference type="Proteomes" id="UP000499080">
    <property type="component" value="Unassembled WGS sequence"/>
</dbReference>
<dbReference type="EMBL" id="BGPR01000247">
    <property type="protein sequence ID" value="GBM07801.1"/>
    <property type="molecule type" value="Genomic_DNA"/>
</dbReference>
<evidence type="ECO:0000313" key="2">
    <source>
        <dbReference type="Proteomes" id="UP000499080"/>
    </source>
</evidence>
<organism evidence="1 2">
    <name type="scientific">Araneus ventricosus</name>
    <name type="common">Orbweaver spider</name>
    <name type="synonym">Epeira ventricosa</name>
    <dbReference type="NCBI Taxonomy" id="182803"/>
    <lineage>
        <taxon>Eukaryota</taxon>
        <taxon>Metazoa</taxon>
        <taxon>Ecdysozoa</taxon>
        <taxon>Arthropoda</taxon>
        <taxon>Chelicerata</taxon>
        <taxon>Arachnida</taxon>
        <taxon>Araneae</taxon>
        <taxon>Araneomorphae</taxon>
        <taxon>Entelegynae</taxon>
        <taxon>Araneoidea</taxon>
        <taxon>Araneidae</taxon>
        <taxon>Araneus</taxon>
    </lineage>
</organism>
<keyword evidence="2" id="KW-1185">Reference proteome</keyword>
<evidence type="ECO:0000313" key="1">
    <source>
        <dbReference type="EMBL" id="GBM07801.1"/>
    </source>
</evidence>
<accession>A0A4Y2CTJ5</accession>